<evidence type="ECO:0000256" key="1">
    <source>
        <dbReference type="ARBA" id="ARBA00008769"/>
    </source>
</evidence>
<dbReference type="RefSeq" id="WP_048839605.1">
    <property type="nucleotide sequence ID" value="NZ_BAMV01000039.1"/>
</dbReference>
<dbReference type="InterPro" id="IPR007049">
    <property type="entry name" value="Carb-sel_porin_OprB"/>
</dbReference>
<feature type="chain" id="PRO_5044959905" evidence="2">
    <location>
        <begin position="23"/>
        <end position="448"/>
    </location>
</feature>
<dbReference type="PANTHER" id="PTHR37944">
    <property type="entry name" value="PORIN B"/>
    <property type="match status" value="1"/>
</dbReference>
<keyword evidence="2" id="KW-0732">Signal</keyword>
<sequence>MMKKYAYFFIICAVFITTQVSVSVPARGQANYQGTDIWGHPVSSNFVDFTKFPRMPLRTPVDDGVLGDWAGLKPYLRQYGVETKITFTAELAANIQGGYRSRAPTAKQFAFITDFDLQKLMNWRNARIHISISKRSGMQLEKDVGVTTLQQVQELYGRGSVWRMAEGWFEEDFGKFTIRVGRLSIGNEFDTTGCIFMNLGFCGPQTGNNMGDYIYTWPVSQWGTRFVYYITNKLYIQTGLYALDSKNSLEKNMYFGNPFQARAALVPYEVKWTPSFGRNHNYTGTYELGGWYSNDRAPHLDYKSIIDRYSVLQSNRYGGYANIEQIIYRNNSGKSLTYILRGLMADRATSTVSRTISTALLWQGISRGRPNDMIGLAFGIEWLSGPFKRYTMRNNQYRSHEFESEIFYSLSLSSWGFLRPNFQFIGNPGGYYKRKEFIVGGLKAGLMF</sequence>
<comment type="caution">
    <text evidence="3">The sequence shown here is derived from an EMBL/GenBank/DDBJ whole genome shotgun (WGS) entry which is preliminary data.</text>
</comment>
<dbReference type="PANTHER" id="PTHR37944:SF1">
    <property type="entry name" value="PORIN B"/>
    <property type="match status" value="1"/>
</dbReference>
<dbReference type="InterPro" id="IPR038673">
    <property type="entry name" value="OprB_sf"/>
</dbReference>
<dbReference type="InterPro" id="IPR052932">
    <property type="entry name" value="OprB_Porin"/>
</dbReference>
<name>A0ABQ0V9H6_9PROT</name>
<keyword evidence="4" id="KW-1185">Reference proteome</keyword>
<protein>
    <submittedName>
        <fullName evidence="3">Porin</fullName>
    </submittedName>
</protein>
<accession>A0ABQ0V9H6</accession>
<evidence type="ECO:0000256" key="2">
    <source>
        <dbReference type="RuleBase" id="RU363072"/>
    </source>
</evidence>
<comment type="similarity">
    <text evidence="1 2">Belongs to the OprB family.</text>
</comment>
<gene>
    <name evidence="3" type="ORF">ACI01nite_27300</name>
</gene>
<dbReference type="Proteomes" id="UP000321891">
    <property type="component" value="Unassembled WGS sequence"/>
</dbReference>
<reference evidence="3 4" key="1">
    <citation type="submission" date="2019-07" db="EMBL/GenBank/DDBJ databases">
        <title>Whole genome shotgun sequence of Acetobacter cibinongensis NBRC 16605.</title>
        <authorList>
            <person name="Hosoyama A."/>
            <person name="Uohara A."/>
            <person name="Ohji S."/>
            <person name="Ichikawa N."/>
        </authorList>
    </citation>
    <scope>NUCLEOTIDE SEQUENCE [LARGE SCALE GENOMIC DNA]</scope>
    <source>
        <strain evidence="3 4">NBRC 16605</strain>
    </source>
</reference>
<dbReference type="Gene3D" id="2.40.160.180">
    <property type="entry name" value="Carbohydrate-selective porin OprB"/>
    <property type="match status" value="1"/>
</dbReference>
<dbReference type="Pfam" id="PF04966">
    <property type="entry name" value="OprB"/>
    <property type="match status" value="1"/>
</dbReference>
<dbReference type="EMBL" id="BJVU01000026">
    <property type="protein sequence ID" value="GEL60128.1"/>
    <property type="molecule type" value="Genomic_DNA"/>
</dbReference>
<evidence type="ECO:0000313" key="4">
    <source>
        <dbReference type="Proteomes" id="UP000321891"/>
    </source>
</evidence>
<organism evidence="3 4">
    <name type="scientific">Acetobacter cibinongensis</name>
    <dbReference type="NCBI Taxonomy" id="146475"/>
    <lineage>
        <taxon>Bacteria</taxon>
        <taxon>Pseudomonadati</taxon>
        <taxon>Pseudomonadota</taxon>
        <taxon>Alphaproteobacteria</taxon>
        <taxon>Acetobacterales</taxon>
        <taxon>Acetobacteraceae</taxon>
        <taxon>Acetobacter</taxon>
    </lineage>
</organism>
<evidence type="ECO:0000313" key="3">
    <source>
        <dbReference type="EMBL" id="GEL60128.1"/>
    </source>
</evidence>
<feature type="signal peptide" evidence="2">
    <location>
        <begin position="1"/>
        <end position="22"/>
    </location>
</feature>
<proteinExistence type="inferred from homology"/>